<dbReference type="GO" id="GO:0032259">
    <property type="term" value="P:methylation"/>
    <property type="evidence" value="ECO:0007669"/>
    <property type="project" value="UniProtKB-KW"/>
</dbReference>
<keyword evidence="3" id="KW-1185">Reference proteome</keyword>
<dbReference type="Gene3D" id="3.40.50.150">
    <property type="entry name" value="Vaccinia Virus protein VP39"/>
    <property type="match status" value="1"/>
</dbReference>
<evidence type="ECO:0000313" key="3">
    <source>
        <dbReference type="Proteomes" id="UP000182771"/>
    </source>
</evidence>
<dbReference type="SUPFAM" id="SSF53335">
    <property type="entry name" value="S-adenosyl-L-methionine-dependent methyltransferases"/>
    <property type="match status" value="1"/>
</dbReference>
<gene>
    <name evidence="2" type="ORF">SAMN05444420_103280</name>
</gene>
<evidence type="ECO:0000259" key="1">
    <source>
        <dbReference type="Pfam" id="PF08241"/>
    </source>
</evidence>
<reference evidence="2 3" key="1">
    <citation type="submission" date="2016-10" db="EMBL/GenBank/DDBJ databases">
        <authorList>
            <person name="Varghese N."/>
            <person name="Submissions S."/>
        </authorList>
    </citation>
    <scope>NUCLEOTIDE SEQUENCE [LARGE SCALE GENOMIC DNA]</scope>
    <source>
        <strain evidence="2 3">DSM 11449</strain>
    </source>
</reference>
<keyword evidence="2" id="KW-0489">Methyltransferase</keyword>
<dbReference type="CDD" id="cd02440">
    <property type="entry name" value="AdoMet_MTases"/>
    <property type="match status" value="1"/>
</dbReference>
<feature type="domain" description="Methyltransferase type 11" evidence="1">
    <location>
        <begin position="49"/>
        <end position="142"/>
    </location>
</feature>
<sequence length="259" mass="29518">MNTENKFNEHQGHWMLAKLGKRVLRPGGRELTEKLITGLKITPEDDIVEFAPGLGFTANIACGYRPKSYTGVDLNDQAATIARKRIKYDKAKIINANAAQSTLPDAYADRVYGEAMLTMQPLDQKKAIIAEAFRILKSGGYYGIHELGIKPDEVSEEIKEDLFKELSETIRVHARPMTTAEWTALLEEQGFKVIKVEHNPMLLLERSRMIQDEGWLRVLLVTFNLLRFPEIRKRVKKMKACFRKHQENLDAVAIIAQKP</sequence>
<dbReference type="EMBL" id="FNND01000003">
    <property type="protein sequence ID" value="SDW71539.1"/>
    <property type="molecule type" value="Genomic_DNA"/>
</dbReference>
<dbReference type="OrthoDB" id="43862at2"/>
<dbReference type="Proteomes" id="UP000182771">
    <property type="component" value="Unassembled WGS sequence"/>
</dbReference>
<keyword evidence="2" id="KW-0830">Ubiquinone</keyword>
<dbReference type="Pfam" id="PF08241">
    <property type="entry name" value="Methyltransf_11"/>
    <property type="match status" value="1"/>
</dbReference>
<protein>
    <submittedName>
        <fullName evidence="2">Ubiquinone/menaquinone biosynthesis C-methylase UbiE</fullName>
    </submittedName>
</protein>
<name>A0A1H2VUK9_9FLAO</name>
<dbReference type="GeneID" id="85016793"/>
<keyword evidence="2" id="KW-0808">Transferase</keyword>
<dbReference type="GO" id="GO:0008757">
    <property type="term" value="F:S-adenosylmethionine-dependent methyltransferase activity"/>
    <property type="evidence" value="ECO:0007669"/>
    <property type="project" value="InterPro"/>
</dbReference>
<comment type="caution">
    <text evidence="2">The sequence shown here is derived from an EMBL/GenBank/DDBJ whole genome shotgun (WGS) entry which is preliminary data.</text>
</comment>
<dbReference type="InterPro" id="IPR013216">
    <property type="entry name" value="Methyltransf_11"/>
</dbReference>
<dbReference type="AlphaFoldDB" id="A0A1H2VUK9"/>
<organism evidence="2 3">
    <name type="scientific">Capnocytophaga granulosa</name>
    <dbReference type="NCBI Taxonomy" id="45242"/>
    <lineage>
        <taxon>Bacteria</taxon>
        <taxon>Pseudomonadati</taxon>
        <taxon>Bacteroidota</taxon>
        <taxon>Flavobacteriia</taxon>
        <taxon>Flavobacteriales</taxon>
        <taxon>Flavobacteriaceae</taxon>
        <taxon>Capnocytophaga</taxon>
    </lineage>
</organism>
<accession>A0A1H2VUK9</accession>
<dbReference type="InterPro" id="IPR029063">
    <property type="entry name" value="SAM-dependent_MTases_sf"/>
</dbReference>
<proteinExistence type="predicted"/>
<evidence type="ECO:0000313" key="2">
    <source>
        <dbReference type="EMBL" id="SDW71539.1"/>
    </source>
</evidence>
<dbReference type="RefSeq" id="WP_016420633.1">
    <property type="nucleotide sequence ID" value="NZ_FNND01000003.1"/>
</dbReference>